<evidence type="ECO:0000313" key="1">
    <source>
        <dbReference type="EMBL" id="CCA25263.1"/>
    </source>
</evidence>
<proteinExistence type="predicted"/>
<organism evidence="1">
    <name type="scientific">Albugo laibachii Nc14</name>
    <dbReference type="NCBI Taxonomy" id="890382"/>
    <lineage>
        <taxon>Eukaryota</taxon>
        <taxon>Sar</taxon>
        <taxon>Stramenopiles</taxon>
        <taxon>Oomycota</taxon>
        <taxon>Peronosporomycetes</taxon>
        <taxon>Albuginales</taxon>
        <taxon>Albuginaceae</taxon>
        <taxon>Albugo</taxon>
    </lineage>
</organism>
<dbReference type="AlphaFoldDB" id="F0WV26"/>
<reference evidence="1" key="2">
    <citation type="submission" date="2011-02" db="EMBL/GenBank/DDBJ databases">
        <authorList>
            <person name="MacLean D."/>
        </authorList>
    </citation>
    <scope>NUCLEOTIDE SEQUENCE</scope>
</reference>
<protein>
    <submittedName>
        <fullName evidence="1">AlNc14C285G10172 protein</fullName>
    </submittedName>
</protein>
<gene>
    <name evidence="1" type="primary">AlNc14C285G10172</name>
    <name evidence="1" type="ORF">ALNC14_114070</name>
</gene>
<reference evidence="1" key="1">
    <citation type="journal article" date="2011" name="PLoS Biol.">
        <title>Gene gain and loss during evolution of obligate parasitism in the white rust pathogen of Arabidopsis thaliana.</title>
        <authorList>
            <person name="Kemen E."/>
            <person name="Gardiner A."/>
            <person name="Schultz-Larsen T."/>
            <person name="Kemen A.C."/>
            <person name="Balmuth A.L."/>
            <person name="Robert-Seilaniantz A."/>
            <person name="Bailey K."/>
            <person name="Holub E."/>
            <person name="Studholme D.J."/>
            <person name="Maclean D."/>
            <person name="Jones J.D."/>
        </authorList>
    </citation>
    <scope>NUCLEOTIDE SEQUENCE</scope>
</reference>
<dbReference type="EMBL" id="FR824330">
    <property type="protein sequence ID" value="CCA25263.1"/>
    <property type="molecule type" value="Genomic_DNA"/>
</dbReference>
<sequence>MYEMAEPALSKQTAIEIAGYAYRSAIIQHSSNTIEGFRGTGLYPISLVQLHKRLDEYQAGGVKGYFGNASWLVRHPNVVSTVQNAILTLPPEHVLKQKRCRTTIDVAGRLVTKEMTAEDSGQ</sequence>
<dbReference type="HOGENOM" id="CLU_165112_0_0_1"/>
<accession>F0WV26</accession>
<name>F0WV26_9STRA</name>